<proteinExistence type="predicted"/>
<evidence type="ECO:0000256" key="1">
    <source>
        <dbReference type="SAM" id="MobiDB-lite"/>
    </source>
</evidence>
<dbReference type="Proteomes" id="UP000601710">
    <property type="component" value="Chromosome 19"/>
</dbReference>
<feature type="region of interest" description="Disordered" evidence="1">
    <location>
        <begin position="540"/>
        <end position="629"/>
    </location>
</feature>
<dbReference type="VEuPathDB" id="TriTrypDB:LDHU3_19.1080"/>
<reference evidence="2" key="1">
    <citation type="submission" date="2020-06" db="EMBL/GenBank/DDBJ databases">
        <authorList>
            <person name="Camacho E."/>
            <person name="Gonzalez-de la Fuente S."/>
            <person name="Rastrojo A."/>
            <person name="Peiro-Pastor R."/>
            <person name="Solana JC."/>
            <person name="Tabera L."/>
            <person name="Gamarro F."/>
            <person name="Carrasco-Ramiro F."/>
            <person name="Requena JM."/>
            <person name="Aguado B."/>
        </authorList>
    </citation>
    <scope>NUCLEOTIDE SEQUENCE</scope>
</reference>
<feature type="compositionally biased region" description="Basic and acidic residues" evidence="1">
    <location>
        <begin position="566"/>
        <end position="577"/>
    </location>
</feature>
<feature type="region of interest" description="Disordered" evidence="1">
    <location>
        <begin position="653"/>
        <end position="679"/>
    </location>
</feature>
<dbReference type="AlphaFoldDB" id="A0A6J8F8T2"/>
<feature type="region of interest" description="Disordered" evidence="1">
    <location>
        <begin position="865"/>
        <end position="885"/>
    </location>
</feature>
<protein>
    <submittedName>
        <fullName evidence="2">Hypothetical_protein_conserved</fullName>
    </submittedName>
</protein>
<dbReference type="EMBL" id="LR812639">
    <property type="protein sequence ID" value="CAC5429483.1"/>
    <property type="molecule type" value="Genomic_DNA"/>
</dbReference>
<dbReference type="VEuPathDB" id="TriTrypDB:LdCL_190014200"/>
<sequence>MDVLLHVVQTAAAPPASASSFCCDRTRRTSLNVPAVPSANISSTSFTVGSLWLSHREALLGSNVAARWSVALCPLAEDENANGSDGDPPVCVSAASPGCPPASPSSPIPSSFVSISAASVDITDLRGRRPPDGHATNSTVNLLCEKLRHLKDAIVRAGNADTPPVARAETVFFCGSRLGTRKDALYLTALHRLLVESLLIVKGRAFSPPSPPLDVDVSLVDYDEGWGAGDVLAAEVVTASADGTQEQRSQIAWMPLANLLVYAPRPRSTMAATCTSTIARSASPTEPSADSDLSVVQVGNLVRQRLQVWFDRIDSATSAFPSAPASPSSPPAAADRLRHLDRNVVLFTLRLRSYTNSSTPTLQARVSAAYFTLVLLPEYGAAPPYGEAGAAGAADGLSSCRASAALWREFEALSAFMRSLPQGRHRRDDEHKRGGVKEHGRVTAAAVQGKMRAAALRRSRWLTIIARIHDPQTSLMRTRVTGTGERGADDFMGCFLKNSTVRSFSWIGCIAAAANHQRATRSTLAFLSRLQPSQTAQRGWLASVEERAPESAADAHVGRHHRTHKNVADNTKERVAPKAEAASSSSATSTPPHPSPRPSANVPQPCASPRLHGGSTTDINSSGKVGTAVASHLPPVDELSTAAVSVAAPSRAGHARCGADNDDDASSADAGHEPASPPAQVDALIASVRVYASVLEEEVRRLRRRLQRYEAPSCDCRVSTSDPPVHLTLQEVQGCESANRLIGLSTPHTTSPDICDSLPQSVRAAIDDLRTDARFPQALHVKLDALTQRLANLCTAAVRVRRSGDADVPTAMQQRNEKSDDRDAYVAQLEAKVALYEQKLVLMDYYVAPTLMQCVDDLDQWQKHQHRQQRTRATRTGGNSNPFTTAANAASEVTPIRSVGAAEHAFRA</sequence>
<dbReference type="VEuPathDB" id="TriTrypDB:LdBPK_190880.1"/>
<organism evidence="2 3">
    <name type="scientific">Leishmania donovani</name>
    <dbReference type="NCBI Taxonomy" id="5661"/>
    <lineage>
        <taxon>Eukaryota</taxon>
        <taxon>Discoba</taxon>
        <taxon>Euglenozoa</taxon>
        <taxon>Kinetoplastea</taxon>
        <taxon>Metakinetoplastina</taxon>
        <taxon>Trypanosomatida</taxon>
        <taxon>Trypanosomatidae</taxon>
        <taxon>Leishmaniinae</taxon>
        <taxon>Leishmania</taxon>
    </lineage>
</organism>
<gene>
    <name evidence="2" type="ORF">LDHU3_19.1080</name>
</gene>
<evidence type="ECO:0000313" key="3">
    <source>
        <dbReference type="Proteomes" id="UP000601710"/>
    </source>
</evidence>
<accession>A0A6J8F8T2</accession>
<feature type="compositionally biased region" description="Polar residues" evidence="1">
    <location>
        <begin position="614"/>
        <end position="624"/>
    </location>
</feature>
<evidence type="ECO:0000313" key="2">
    <source>
        <dbReference type="EMBL" id="CAC5429483.1"/>
    </source>
</evidence>
<feature type="compositionally biased region" description="Low complexity" evidence="1">
    <location>
        <begin position="578"/>
        <end position="590"/>
    </location>
</feature>
<name>A0A6J8F8T2_LEIDO</name>